<dbReference type="InterPro" id="IPR000160">
    <property type="entry name" value="GGDEF_dom"/>
</dbReference>
<dbReference type="Gene3D" id="3.30.70.270">
    <property type="match status" value="1"/>
</dbReference>
<proteinExistence type="predicted"/>
<dbReference type="NCBIfam" id="TIGR00254">
    <property type="entry name" value="GGDEF"/>
    <property type="match status" value="1"/>
</dbReference>
<gene>
    <name evidence="3" type="ORF">MIZ03_2705</name>
</gene>
<dbReference type="CDD" id="cd01948">
    <property type="entry name" value="EAL"/>
    <property type="match status" value="1"/>
</dbReference>
<dbReference type="CDD" id="cd01949">
    <property type="entry name" value="GGDEF"/>
    <property type="match status" value="1"/>
</dbReference>
<reference evidence="3 4" key="1">
    <citation type="journal article" date="2021" name="Microbiol. Spectr.">
        <title>A Single Bacterium Capable of Oxidation and Reduction of Iron at Circumneutral pH.</title>
        <authorList>
            <person name="Kato S."/>
            <person name="Ohkuma M."/>
        </authorList>
    </citation>
    <scope>NUCLEOTIDE SEQUENCE [LARGE SCALE GENOMIC DNA]</scope>
    <source>
        <strain evidence="3 4">MIZ03</strain>
    </source>
</reference>
<dbReference type="Pfam" id="PF00563">
    <property type="entry name" value="EAL"/>
    <property type="match status" value="1"/>
</dbReference>
<dbReference type="SMART" id="SM00052">
    <property type="entry name" value="EAL"/>
    <property type="match status" value="1"/>
</dbReference>
<dbReference type="InterPro" id="IPR029016">
    <property type="entry name" value="GAF-like_dom_sf"/>
</dbReference>
<dbReference type="RefSeq" id="WP_223903828.1">
    <property type="nucleotide sequence ID" value="NZ_AP024238.1"/>
</dbReference>
<dbReference type="InterPro" id="IPR050706">
    <property type="entry name" value="Cyclic-di-GMP_PDE-like"/>
</dbReference>
<evidence type="ECO:0000313" key="4">
    <source>
        <dbReference type="Proteomes" id="UP000824366"/>
    </source>
</evidence>
<protein>
    <submittedName>
        <fullName evidence="3">Uncharacterized protein</fullName>
    </submittedName>
</protein>
<dbReference type="InterPro" id="IPR043128">
    <property type="entry name" value="Rev_trsase/Diguanyl_cyclase"/>
</dbReference>
<dbReference type="SMART" id="SM00267">
    <property type="entry name" value="GGDEF"/>
    <property type="match status" value="1"/>
</dbReference>
<dbReference type="PANTHER" id="PTHR33121">
    <property type="entry name" value="CYCLIC DI-GMP PHOSPHODIESTERASE PDEF"/>
    <property type="match status" value="1"/>
</dbReference>
<sequence length="768" mass="84856">MRNPSLFFHVEPPPISDTDQTESLASALTQANLPDSAESMGLFGRWWCEPQTGQWILSAGAASLLDANTGLHASAASCFEQVVPDDVLHLLDTVGEAGRNIDCEFRIINEFAGLRWLRLAAEPSRQPRPALQRGVVVDVTASRLAAMRERFCFESTQLLINTPTLAEAATKVIQLVCENLGWECGAYWSPEPQSQMGEHRLACLFEWHKPEYPLASFLEQTLTLRMAPGQGLVGGVWSTMRPAWVENMATDPGYLRCLSAQTCGLQSGYAFPVSYVTMEGRRHSHGVLEFYSRLSRQREAQLPGLAEVIGALIAQTVQRLEQQALIERLAQMDDLTGLANRKHFHHLLDTECLHATANGGSFAVLNIDLDRFKQINDAFGHEAGNQVLREFSERLHKLKPKLATVGRLGGDEFAMLVAPTGSMVQLHALGEQVLQAARLPFQFEGEKLTVSASVGISLFPHNGATGSELMRNADAAMYRSKHAGRNGLNFFSSGTPQAMTELRACLAKKLTMEAELQRALVNNELFLMYQPIFDRDVAHVTAVEALIRWHRPDGEVVHPDLFIPIAEQSSLIVQIGRWVVRQACSDLTQLHHHGYPGLQVNVNMAAPEFDNANLPTELLTLTEAYGIAPQYLCLELTEGLVMKQPDKVVPVMKALRQMGFKISLDDFGMGHSSLSRMKNLPISSLKIDRSFVSGLPHDRGDGAVVRTILDLGHHMNLQVIAEGIETDAQLLYLHQFGCHLLQGFLLGKPQTLSELMSTPAHVTRPPEV</sequence>
<accession>A0ABN6DA37</accession>
<evidence type="ECO:0000259" key="1">
    <source>
        <dbReference type="PROSITE" id="PS50883"/>
    </source>
</evidence>
<dbReference type="InterPro" id="IPR035919">
    <property type="entry name" value="EAL_sf"/>
</dbReference>
<keyword evidence="4" id="KW-1185">Reference proteome</keyword>
<dbReference type="SUPFAM" id="SSF55073">
    <property type="entry name" value="Nucleotide cyclase"/>
    <property type="match status" value="1"/>
</dbReference>
<dbReference type="SUPFAM" id="SSF141868">
    <property type="entry name" value="EAL domain-like"/>
    <property type="match status" value="1"/>
</dbReference>
<dbReference type="InterPro" id="IPR029787">
    <property type="entry name" value="Nucleotide_cyclase"/>
</dbReference>
<feature type="domain" description="GGDEF" evidence="2">
    <location>
        <begin position="360"/>
        <end position="493"/>
    </location>
</feature>
<organism evidence="3 4">
    <name type="scientific">Rhodoferax lithotrophicus</name>
    <dbReference type="NCBI Taxonomy" id="2798804"/>
    <lineage>
        <taxon>Bacteria</taxon>
        <taxon>Pseudomonadati</taxon>
        <taxon>Pseudomonadota</taxon>
        <taxon>Betaproteobacteria</taxon>
        <taxon>Burkholderiales</taxon>
        <taxon>Comamonadaceae</taxon>
        <taxon>Rhodoferax</taxon>
    </lineage>
</organism>
<dbReference type="EMBL" id="AP024238">
    <property type="protein sequence ID" value="BCO27814.1"/>
    <property type="molecule type" value="Genomic_DNA"/>
</dbReference>
<dbReference type="PROSITE" id="PS50883">
    <property type="entry name" value="EAL"/>
    <property type="match status" value="1"/>
</dbReference>
<evidence type="ECO:0000259" key="2">
    <source>
        <dbReference type="PROSITE" id="PS50887"/>
    </source>
</evidence>
<evidence type="ECO:0000313" key="3">
    <source>
        <dbReference type="EMBL" id="BCO27814.1"/>
    </source>
</evidence>
<name>A0ABN6DA37_9BURK</name>
<feature type="domain" description="EAL" evidence="1">
    <location>
        <begin position="509"/>
        <end position="763"/>
    </location>
</feature>
<dbReference type="PROSITE" id="PS50887">
    <property type="entry name" value="GGDEF"/>
    <property type="match status" value="1"/>
</dbReference>
<dbReference type="InterPro" id="IPR001633">
    <property type="entry name" value="EAL_dom"/>
</dbReference>
<dbReference type="Proteomes" id="UP000824366">
    <property type="component" value="Chromosome"/>
</dbReference>
<dbReference type="SUPFAM" id="SSF55781">
    <property type="entry name" value="GAF domain-like"/>
    <property type="match status" value="1"/>
</dbReference>
<dbReference type="Gene3D" id="3.20.20.450">
    <property type="entry name" value="EAL domain"/>
    <property type="match status" value="1"/>
</dbReference>
<dbReference type="Gene3D" id="3.30.450.40">
    <property type="match status" value="1"/>
</dbReference>
<dbReference type="Pfam" id="PF00990">
    <property type="entry name" value="GGDEF"/>
    <property type="match status" value="1"/>
</dbReference>
<dbReference type="PANTHER" id="PTHR33121:SF79">
    <property type="entry name" value="CYCLIC DI-GMP PHOSPHODIESTERASE PDED-RELATED"/>
    <property type="match status" value="1"/>
</dbReference>